<dbReference type="AlphaFoldDB" id="G8PE93"/>
<keyword evidence="1" id="KW-0812">Transmembrane</keyword>
<evidence type="ECO:0000313" key="2">
    <source>
        <dbReference type="EMBL" id="AEV94354.1"/>
    </source>
</evidence>
<feature type="transmembrane region" description="Helical" evidence="1">
    <location>
        <begin position="79"/>
        <end position="97"/>
    </location>
</feature>
<dbReference type="HOGENOM" id="CLU_129819_2_0_9"/>
<protein>
    <recommendedName>
        <fullName evidence="4">Integral membrane protein</fullName>
    </recommendedName>
</protein>
<keyword evidence="3" id="KW-1185">Reference proteome</keyword>
<dbReference type="PANTHER" id="PTHR38446:SF1">
    <property type="entry name" value="BLL0914 PROTEIN"/>
    <property type="match status" value="1"/>
</dbReference>
<evidence type="ECO:0008006" key="4">
    <source>
        <dbReference type="Google" id="ProtNLM"/>
    </source>
</evidence>
<sequence>MHILAIILVLFVAIEHIGIMGIEMLGSNQFISKSFNMPLEVVSKPEMRAALSNQGIYNGFVALALMLALFIPTGTIMKTLVLCFLGFVIFAAIFGAMTVYKRILLFQGGPAIIAFLLGIFFL</sequence>
<keyword evidence="1" id="KW-0472">Membrane</keyword>
<keyword evidence="1" id="KW-1133">Transmembrane helix</keyword>
<name>G8PE93_PEDCP</name>
<dbReference type="PATRIC" id="fig|701521.8.peg.16"/>
<organism evidence="2 3">
    <name type="scientific">Pediococcus claussenii (strain ATCC BAA-344 / DSM 14800 / JCM 18046 / KCTC 3811 / LMG 21948 / P06)</name>
    <dbReference type="NCBI Taxonomy" id="701521"/>
    <lineage>
        <taxon>Bacteria</taxon>
        <taxon>Bacillati</taxon>
        <taxon>Bacillota</taxon>
        <taxon>Bacilli</taxon>
        <taxon>Lactobacillales</taxon>
        <taxon>Lactobacillaceae</taxon>
        <taxon>Pediococcus</taxon>
    </lineage>
</organism>
<accession>G8PE93</accession>
<dbReference type="InterPro" id="IPR009732">
    <property type="entry name" value="DUF1304"/>
</dbReference>
<dbReference type="Pfam" id="PF06993">
    <property type="entry name" value="DUF1304"/>
    <property type="match status" value="1"/>
</dbReference>
<dbReference type="RefSeq" id="WP_014214552.1">
    <property type="nucleotide sequence ID" value="NC_016605.1"/>
</dbReference>
<evidence type="ECO:0000313" key="3">
    <source>
        <dbReference type="Proteomes" id="UP000005444"/>
    </source>
</evidence>
<feature type="transmembrane region" description="Helical" evidence="1">
    <location>
        <begin position="56"/>
        <end position="72"/>
    </location>
</feature>
<proteinExistence type="predicted"/>
<feature type="transmembrane region" description="Helical" evidence="1">
    <location>
        <begin position="103"/>
        <end position="121"/>
    </location>
</feature>
<gene>
    <name evidence="2" type="ordered locus">PECL_16</name>
</gene>
<dbReference type="eggNOG" id="COG3759">
    <property type="taxonomic scope" value="Bacteria"/>
</dbReference>
<evidence type="ECO:0000256" key="1">
    <source>
        <dbReference type="SAM" id="Phobius"/>
    </source>
</evidence>
<dbReference type="EMBL" id="CP003137">
    <property type="protein sequence ID" value="AEV94354.1"/>
    <property type="molecule type" value="Genomic_DNA"/>
</dbReference>
<reference evidence="2 3" key="1">
    <citation type="journal article" date="2012" name="J. Bacteriol.">
        <title>Complete Genome Sequence of the Beer Spoilage Organism Pediococcus claussenii ATCC BAA-344T.</title>
        <authorList>
            <person name="Pittet V."/>
            <person name="Abegunde T."/>
            <person name="Marfleet T."/>
            <person name="Haakensen M."/>
            <person name="Morrow K."/>
            <person name="Jayaprakash T."/>
            <person name="Schroeder K."/>
            <person name="Trost B."/>
            <person name="Byrns S."/>
            <person name="Bergsveinson J."/>
            <person name="Kusalik A."/>
            <person name="Ziola B."/>
        </authorList>
    </citation>
    <scope>NUCLEOTIDE SEQUENCE [LARGE SCALE GENOMIC DNA]</scope>
    <source>
        <strain evidence="2 3">ATCC BAA-344</strain>
    </source>
</reference>
<dbReference type="KEGG" id="pce:PECL_16"/>
<dbReference type="PANTHER" id="PTHR38446">
    <property type="entry name" value="BLL0914 PROTEIN"/>
    <property type="match status" value="1"/>
</dbReference>
<dbReference type="Proteomes" id="UP000005444">
    <property type="component" value="Chromosome"/>
</dbReference>